<organism evidence="1 2">
    <name type="scientific">Schizophyllum amplum</name>
    <dbReference type="NCBI Taxonomy" id="97359"/>
    <lineage>
        <taxon>Eukaryota</taxon>
        <taxon>Fungi</taxon>
        <taxon>Dikarya</taxon>
        <taxon>Basidiomycota</taxon>
        <taxon>Agaricomycotina</taxon>
        <taxon>Agaricomycetes</taxon>
        <taxon>Agaricomycetidae</taxon>
        <taxon>Agaricales</taxon>
        <taxon>Schizophyllaceae</taxon>
        <taxon>Schizophyllum</taxon>
    </lineage>
</organism>
<dbReference type="Proteomes" id="UP000320762">
    <property type="component" value="Unassembled WGS sequence"/>
</dbReference>
<gene>
    <name evidence="1" type="ORF">BD626DRAFT_512144</name>
</gene>
<reference evidence="1 2" key="1">
    <citation type="journal article" date="2019" name="New Phytol.">
        <title>Comparative genomics reveals unique wood-decay strategies and fruiting body development in the Schizophyllaceae.</title>
        <authorList>
            <person name="Almasi E."/>
            <person name="Sahu N."/>
            <person name="Krizsan K."/>
            <person name="Balint B."/>
            <person name="Kovacs G.M."/>
            <person name="Kiss B."/>
            <person name="Cseklye J."/>
            <person name="Drula E."/>
            <person name="Henrissat B."/>
            <person name="Nagy I."/>
            <person name="Chovatia M."/>
            <person name="Adam C."/>
            <person name="LaButti K."/>
            <person name="Lipzen A."/>
            <person name="Riley R."/>
            <person name="Grigoriev I.V."/>
            <person name="Nagy L.G."/>
        </authorList>
    </citation>
    <scope>NUCLEOTIDE SEQUENCE [LARGE SCALE GENOMIC DNA]</scope>
    <source>
        <strain evidence="1 2">NL-1724</strain>
    </source>
</reference>
<evidence type="ECO:0000313" key="1">
    <source>
        <dbReference type="EMBL" id="TRM58305.1"/>
    </source>
</evidence>
<accession>A0A550C0H9</accession>
<comment type="caution">
    <text evidence="1">The sequence shown here is derived from an EMBL/GenBank/DDBJ whole genome shotgun (WGS) entry which is preliminary data.</text>
</comment>
<protein>
    <submittedName>
        <fullName evidence="1">Uncharacterized protein</fullName>
    </submittedName>
</protein>
<name>A0A550C0H9_9AGAR</name>
<keyword evidence="2" id="KW-1185">Reference proteome</keyword>
<dbReference type="EMBL" id="VDMD01000037">
    <property type="protein sequence ID" value="TRM58305.1"/>
    <property type="molecule type" value="Genomic_DNA"/>
</dbReference>
<evidence type="ECO:0000313" key="2">
    <source>
        <dbReference type="Proteomes" id="UP000320762"/>
    </source>
</evidence>
<proteinExistence type="predicted"/>
<dbReference type="OrthoDB" id="3163554at2759"/>
<dbReference type="AlphaFoldDB" id="A0A550C0H9"/>
<sequence length="153" mass="17863">MAETPSLDAEHYKALYAQAVPQPTRVRRGQRFDLFPPVLPMHICPPELSANVQGLSPPPYKLAWRYRMDDFQAKFCKEFGVFTGFQMYNHAQFLAKYPGQDAPAFDLDSEFCTIYIRTNGYKRITMEDIDMDLVEKVKSILEEQDPPMWYRNL</sequence>